<comment type="subcellular location">
    <subcellularLocation>
        <location evidence="1">Cell membrane</location>
    </subcellularLocation>
</comment>
<feature type="domain" description="Bacterial sugar transferase" evidence="10">
    <location>
        <begin position="32"/>
        <end position="220"/>
    </location>
</feature>
<dbReference type="Proteomes" id="UP000241247">
    <property type="component" value="Unassembled WGS sequence"/>
</dbReference>
<dbReference type="GO" id="GO:0005886">
    <property type="term" value="C:plasma membrane"/>
    <property type="evidence" value="ECO:0007669"/>
    <property type="project" value="UniProtKB-SubCell"/>
</dbReference>
<evidence type="ECO:0000256" key="7">
    <source>
        <dbReference type="ARBA" id="ARBA00023136"/>
    </source>
</evidence>
<keyword evidence="8" id="KW-0270">Exopolysaccharide synthesis</keyword>
<keyword evidence="7 9" id="KW-0472">Membrane</keyword>
<dbReference type="RefSeq" id="WP_108001485.1">
    <property type="nucleotide sequence ID" value="NZ_JBHEEX010000015.1"/>
</dbReference>
<keyword evidence="6 9" id="KW-1133">Transmembrane helix</keyword>
<reference evidence="11 12" key="1">
    <citation type="submission" date="2018-04" db="EMBL/GenBank/DDBJ databases">
        <title>Genomic Encyclopedia of Type Strains, Phase IV (KMG-IV): sequencing the most valuable type-strain genomes for metagenomic binning, comparative biology and taxonomic classification.</title>
        <authorList>
            <person name="Goeker M."/>
        </authorList>
    </citation>
    <scope>NUCLEOTIDE SEQUENCE [LARGE SCALE GENOMIC DNA]</scope>
    <source>
        <strain evidence="11 12">DSM 7138</strain>
    </source>
</reference>
<dbReference type="Pfam" id="PF02397">
    <property type="entry name" value="Bac_transf"/>
    <property type="match status" value="1"/>
</dbReference>
<evidence type="ECO:0000259" key="10">
    <source>
        <dbReference type="Pfam" id="PF02397"/>
    </source>
</evidence>
<comment type="similarity">
    <text evidence="2">Belongs to the bacterial sugar transferase family.</text>
</comment>
<keyword evidence="4 11" id="KW-0808">Transferase</keyword>
<evidence type="ECO:0000313" key="12">
    <source>
        <dbReference type="Proteomes" id="UP000241247"/>
    </source>
</evidence>
<dbReference type="GO" id="GO:0016780">
    <property type="term" value="F:phosphotransferase activity, for other substituted phosphate groups"/>
    <property type="evidence" value="ECO:0007669"/>
    <property type="project" value="TreeGrafter"/>
</dbReference>
<keyword evidence="12" id="KW-1185">Reference proteome</keyword>
<dbReference type="PANTHER" id="PTHR30576:SF4">
    <property type="entry name" value="UNDECAPRENYL-PHOSPHATE GALACTOSE PHOSPHOTRANSFERASE"/>
    <property type="match status" value="1"/>
</dbReference>
<gene>
    <name evidence="11" type="ORF">C7449_10254</name>
</gene>
<dbReference type="GO" id="GO:0000271">
    <property type="term" value="P:polysaccharide biosynthetic process"/>
    <property type="evidence" value="ECO:0007669"/>
    <property type="project" value="UniProtKB-KW"/>
</dbReference>
<comment type="caution">
    <text evidence="11">The sequence shown here is derived from an EMBL/GenBank/DDBJ whole genome shotgun (WGS) entry which is preliminary data.</text>
</comment>
<evidence type="ECO:0000256" key="8">
    <source>
        <dbReference type="ARBA" id="ARBA00023169"/>
    </source>
</evidence>
<dbReference type="PANTHER" id="PTHR30576">
    <property type="entry name" value="COLANIC BIOSYNTHESIS UDP-GLUCOSE LIPID CARRIER TRANSFERASE"/>
    <property type="match status" value="1"/>
</dbReference>
<name>A0A2T5BDV3_MYCDI</name>
<dbReference type="AlphaFoldDB" id="A0A2T5BDV3"/>
<proteinExistence type="inferred from homology"/>
<dbReference type="OrthoDB" id="9808602at2"/>
<keyword evidence="5 9" id="KW-0812">Transmembrane</keyword>
<keyword evidence="3" id="KW-1003">Cell membrane</keyword>
<feature type="transmembrane region" description="Helical" evidence="9">
    <location>
        <begin position="34"/>
        <end position="58"/>
    </location>
</feature>
<accession>A0A2T5BDV3</accession>
<evidence type="ECO:0000256" key="1">
    <source>
        <dbReference type="ARBA" id="ARBA00004236"/>
    </source>
</evidence>
<evidence type="ECO:0000256" key="6">
    <source>
        <dbReference type="ARBA" id="ARBA00022989"/>
    </source>
</evidence>
<evidence type="ECO:0000256" key="9">
    <source>
        <dbReference type="SAM" id="Phobius"/>
    </source>
</evidence>
<evidence type="ECO:0000256" key="5">
    <source>
        <dbReference type="ARBA" id="ARBA00022692"/>
    </source>
</evidence>
<evidence type="ECO:0000313" key="11">
    <source>
        <dbReference type="EMBL" id="PTM97186.1"/>
    </source>
</evidence>
<evidence type="ECO:0000256" key="2">
    <source>
        <dbReference type="ARBA" id="ARBA00006464"/>
    </source>
</evidence>
<evidence type="ECO:0000256" key="3">
    <source>
        <dbReference type="ARBA" id="ARBA00022475"/>
    </source>
</evidence>
<sequence length="225" mass="25967">MSRDHVPHSHRLASRPDLIPAIGSRSLYLPSKRLIDVLFVLMISPMVLPVVGLLALLVRMDGESAFFCQPRLGKNGRIFQLWKLRTMVPRADEKLRAHLDSDPAARLEWERKQKLEHDPRITRVGKYLRKYSLDELPQFWNVLRGEMSLVGPRPMLPEQRAEYPGTAYFAMRPGLTGLWQISDRNACSFAERAVHDTRYYRMMSLSTDMWILSRTPLVVLRGTGL</sequence>
<organism evidence="11 12">
    <name type="scientific">Mycoplana dimorpha</name>
    <dbReference type="NCBI Taxonomy" id="28320"/>
    <lineage>
        <taxon>Bacteria</taxon>
        <taxon>Pseudomonadati</taxon>
        <taxon>Pseudomonadota</taxon>
        <taxon>Alphaproteobacteria</taxon>
        <taxon>Hyphomicrobiales</taxon>
        <taxon>Rhizobiaceae</taxon>
        <taxon>Mycoplana</taxon>
    </lineage>
</organism>
<protein>
    <submittedName>
        <fullName evidence="11">Lipopolysaccharide/colanic/teichoic acid biosynthesis glycosyltransferase</fullName>
    </submittedName>
</protein>
<evidence type="ECO:0000256" key="4">
    <source>
        <dbReference type="ARBA" id="ARBA00022679"/>
    </source>
</evidence>
<dbReference type="EMBL" id="PZZZ01000002">
    <property type="protein sequence ID" value="PTM97186.1"/>
    <property type="molecule type" value="Genomic_DNA"/>
</dbReference>
<dbReference type="InterPro" id="IPR003362">
    <property type="entry name" value="Bact_transf"/>
</dbReference>